<feature type="compositionally biased region" description="Low complexity" evidence="1">
    <location>
        <begin position="68"/>
        <end position="80"/>
    </location>
</feature>
<name>A0A022XWV8_TRISD</name>
<dbReference type="EMBL" id="KK208823">
    <property type="protein sequence ID" value="EZF74999.1"/>
    <property type="molecule type" value="Genomic_DNA"/>
</dbReference>
<sequence>MRDKQDYQSGQPKSNRSISSQGHIGHQRLATLVRNLAFDDELAGEPYESPPLSILRGAPAHGSKGERSLSVVRRSSSRPG</sequence>
<accession>A0A022XWV8</accession>
<evidence type="ECO:0000313" key="2">
    <source>
        <dbReference type="EMBL" id="EZF74999.1"/>
    </source>
</evidence>
<protein>
    <submittedName>
        <fullName evidence="2">Uncharacterized protein</fullName>
    </submittedName>
</protein>
<keyword evidence="3" id="KW-1185">Reference proteome</keyword>
<evidence type="ECO:0000256" key="1">
    <source>
        <dbReference type="SAM" id="MobiDB-lite"/>
    </source>
</evidence>
<dbReference type="AlphaFoldDB" id="A0A022XWV8"/>
<proteinExistence type="predicted"/>
<gene>
    <name evidence="2" type="ORF">H105_03364</name>
</gene>
<feature type="region of interest" description="Disordered" evidence="1">
    <location>
        <begin position="43"/>
        <end position="80"/>
    </location>
</feature>
<feature type="compositionally biased region" description="Polar residues" evidence="1">
    <location>
        <begin position="7"/>
        <end position="22"/>
    </location>
</feature>
<dbReference type="Proteomes" id="UP000023623">
    <property type="component" value="Unassembled WGS sequence"/>
</dbReference>
<dbReference type="HOGENOM" id="CLU_2591498_0_0_1"/>
<evidence type="ECO:0000313" key="3">
    <source>
        <dbReference type="Proteomes" id="UP000023623"/>
    </source>
</evidence>
<organism evidence="2 3">
    <name type="scientific">Trichophyton soudanense CBS 452.61</name>
    <dbReference type="NCBI Taxonomy" id="1215331"/>
    <lineage>
        <taxon>Eukaryota</taxon>
        <taxon>Fungi</taxon>
        <taxon>Dikarya</taxon>
        <taxon>Ascomycota</taxon>
        <taxon>Pezizomycotina</taxon>
        <taxon>Eurotiomycetes</taxon>
        <taxon>Eurotiomycetidae</taxon>
        <taxon>Onygenales</taxon>
        <taxon>Arthrodermataceae</taxon>
        <taxon>Trichophyton</taxon>
    </lineage>
</organism>
<feature type="region of interest" description="Disordered" evidence="1">
    <location>
        <begin position="1"/>
        <end position="24"/>
    </location>
</feature>
<reference evidence="2 3" key="1">
    <citation type="submission" date="2014-02" db="EMBL/GenBank/DDBJ databases">
        <title>The Genome Sequence of Trichophyton rubrum (morphotype soudanense) CBS 452.61.</title>
        <authorList>
            <consortium name="The Broad Institute Genomics Platform"/>
            <person name="Cuomo C.A."/>
            <person name="White T.C."/>
            <person name="Graser Y."/>
            <person name="Martinez-Rossi N."/>
            <person name="Heitman J."/>
            <person name="Young S.K."/>
            <person name="Zeng Q."/>
            <person name="Gargeya S."/>
            <person name="Abouelleil A."/>
            <person name="Alvarado L."/>
            <person name="Chapman S.B."/>
            <person name="Gainer-Dewar J."/>
            <person name="Goldberg J."/>
            <person name="Griggs A."/>
            <person name="Gujja S."/>
            <person name="Hansen M."/>
            <person name="Howarth C."/>
            <person name="Imamovic A."/>
            <person name="Larimer J."/>
            <person name="Martinez D."/>
            <person name="Murphy C."/>
            <person name="Pearson M.D."/>
            <person name="Persinoti G."/>
            <person name="Poon T."/>
            <person name="Priest M."/>
            <person name="Roberts A.D."/>
            <person name="Saif S."/>
            <person name="Shea T.D."/>
            <person name="Sykes S.N."/>
            <person name="Wortman J."/>
            <person name="Nusbaum C."/>
            <person name="Birren B."/>
        </authorList>
    </citation>
    <scope>NUCLEOTIDE SEQUENCE [LARGE SCALE GENOMIC DNA]</scope>
    <source>
        <strain evidence="2 3">CBS 452.61</strain>
    </source>
</reference>